<protein>
    <submittedName>
        <fullName evidence="2">Uncharacterized protein</fullName>
    </submittedName>
</protein>
<evidence type="ECO:0000313" key="2">
    <source>
        <dbReference type="EMBL" id="MBB3930688.1"/>
    </source>
</evidence>
<sequence length="121" mass="13106">MGERMRKSARSAAMAAAVAAVAVLASVPAAEAQVGFGMSFGGTNLSQGDCRALAAKVGPNKVWFSRFSGSQPDPWDRGLWSAWGIGCFRTYKECKAWLYNSQTAYPRLMDFTFCKQGLPAR</sequence>
<gene>
    <name evidence="2" type="ORF">GGR25_001727</name>
</gene>
<proteinExistence type="predicted"/>
<evidence type="ECO:0000313" key="3">
    <source>
        <dbReference type="Proteomes" id="UP000553963"/>
    </source>
</evidence>
<accession>A0A840AMZ2</accession>
<dbReference type="RefSeq" id="WP_183398321.1">
    <property type="nucleotide sequence ID" value="NZ_JACIDS010000002.1"/>
</dbReference>
<dbReference type="AlphaFoldDB" id="A0A840AMZ2"/>
<dbReference type="Proteomes" id="UP000553963">
    <property type="component" value="Unassembled WGS sequence"/>
</dbReference>
<reference evidence="2 3" key="1">
    <citation type="submission" date="2020-08" db="EMBL/GenBank/DDBJ databases">
        <title>Genomic Encyclopedia of Type Strains, Phase IV (KMG-IV): sequencing the most valuable type-strain genomes for metagenomic binning, comparative biology and taxonomic classification.</title>
        <authorList>
            <person name="Goeker M."/>
        </authorList>
    </citation>
    <scope>NUCLEOTIDE SEQUENCE [LARGE SCALE GENOMIC DNA]</scope>
    <source>
        <strain evidence="2 3">DSM 25966</strain>
    </source>
</reference>
<comment type="caution">
    <text evidence="2">The sequence shown here is derived from an EMBL/GenBank/DDBJ whole genome shotgun (WGS) entry which is preliminary data.</text>
</comment>
<feature type="chain" id="PRO_5032752883" evidence="1">
    <location>
        <begin position="33"/>
        <end position="121"/>
    </location>
</feature>
<feature type="signal peptide" evidence="1">
    <location>
        <begin position="1"/>
        <end position="32"/>
    </location>
</feature>
<dbReference type="EMBL" id="JACIDS010000002">
    <property type="protein sequence ID" value="MBB3930688.1"/>
    <property type="molecule type" value="Genomic_DNA"/>
</dbReference>
<keyword evidence="1" id="KW-0732">Signal</keyword>
<keyword evidence="3" id="KW-1185">Reference proteome</keyword>
<evidence type="ECO:0000256" key="1">
    <source>
        <dbReference type="SAM" id="SignalP"/>
    </source>
</evidence>
<name>A0A840AMZ2_9HYPH</name>
<organism evidence="2 3">
    <name type="scientific">Kaistia hirudinis</name>
    <dbReference type="NCBI Taxonomy" id="1293440"/>
    <lineage>
        <taxon>Bacteria</taxon>
        <taxon>Pseudomonadati</taxon>
        <taxon>Pseudomonadota</taxon>
        <taxon>Alphaproteobacteria</taxon>
        <taxon>Hyphomicrobiales</taxon>
        <taxon>Kaistiaceae</taxon>
        <taxon>Kaistia</taxon>
    </lineage>
</organism>